<evidence type="ECO:0000256" key="1">
    <source>
        <dbReference type="SAM" id="Coils"/>
    </source>
</evidence>
<sequence length="237" mass="26967">MEDLDLGLNIGFDTEFQALLENTSGTASHSNQQDLSASSSTGCSKCSQYRKDIQQMEKEHRVNFLFLKKKVISTDMLIKRFKSKQDDILSISNILLLISADNYAKTVLTLKQQLDNANRDSNILSEQLKSAMESIKPLRENKEVLESALREKSGAVAHLTDRLHAEEALRNQRSSVAQRNQELEREKQELDKKIKSLETRNKSMQSNIKGLESEYSIFVLNEKSDNGSLHVLDFFKV</sequence>
<proteinExistence type="predicted"/>
<evidence type="ECO:0000313" key="2">
    <source>
        <dbReference type="EMBL" id="KAK3776891.1"/>
    </source>
</evidence>
<organism evidence="2 3">
    <name type="scientific">Elysia crispata</name>
    <name type="common">lettuce slug</name>
    <dbReference type="NCBI Taxonomy" id="231223"/>
    <lineage>
        <taxon>Eukaryota</taxon>
        <taxon>Metazoa</taxon>
        <taxon>Spiralia</taxon>
        <taxon>Lophotrochozoa</taxon>
        <taxon>Mollusca</taxon>
        <taxon>Gastropoda</taxon>
        <taxon>Heterobranchia</taxon>
        <taxon>Euthyneura</taxon>
        <taxon>Panpulmonata</taxon>
        <taxon>Sacoglossa</taxon>
        <taxon>Placobranchoidea</taxon>
        <taxon>Plakobranchidae</taxon>
        <taxon>Elysia</taxon>
    </lineage>
</organism>
<accession>A0AAE0ZXR8</accession>
<keyword evidence="1" id="KW-0175">Coiled coil</keyword>
<comment type="caution">
    <text evidence="2">The sequence shown here is derived from an EMBL/GenBank/DDBJ whole genome shotgun (WGS) entry which is preliminary data.</text>
</comment>
<feature type="coiled-coil region" evidence="1">
    <location>
        <begin position="100"/>
        <end position="134"/>
    </location>
</feature>
<dbReference type="EMBL" id="JAWDGP010003173">
    <property type="protein sequence ID" value="KAK3776891.1"/>
    <property type="molecule type" value="Genomic_DNA"/>
</dbReference>
<gene>
    <name evidence="2" type="ORF">RRG08_024662</name>
</gene>
<feature type="coiled-coil region" evidence="1">
    <location>
        <begin position="166"/>
        <end position="214"/>
    </location>
</feature>
<protein>
    <submittedName>
        <fullName evidence="2">Uncharacterized protein</fullName>
    </submittedName>
</protein>
<dbReference type="AlphaFoldDB" id="A0AAE0ZXR8"/>
<dbReference type="Proteomes" id="UP001283361">
    <property type="component" value="Unassembled WGS sequence"/>
</dbReference>
<reference evidence="2" key="1">
    <citation type="journal article" date="2023" name="G3 (Bethesda)">
        <title>A reference genome for the long-term kleptoplast-retaining sea slug Elysia crispata morphotype clarki.</title>
        <authorList>
            <person name="Eastman K.E."/>
            <person name="Pendleton A.L."/>
            <person name="Shaikh M.A."/>
            <person name="Suttiyut T."/>
            <person name="Ogas R."/>
            <person name="Tomko P."/>
            <person name="Gavelis G."/>
            <person name="Widhalm J.R."/>
            <person name="Wisecaver J.H."/>
        </authorList>
    </citation>
    <scope>NUCLEOTIDE SEQUENCE</scope>
    <source>
        <strain evidence="2">ECLA1</strain>
    </source>
</reference>
<keyword evidence="3" id="KW-1185">Reference proteome</keyword>
<evidence type="ECO:0000313" key="3">
    <source>
        <dbReference type="Proteomes" id="UP001283361"/>
    </source>
</evidence>
<name>A0AAE0ZXR8_9GAST</name>